<sequence length="83" mass="9107">MSYRYCAFFGNGLPDAGLPADLRYSANGLENSMASSQPRPKIPIGDSPGLPFGRGFDNAIHGYLPRQADGQRWKGWPYGDCVR</sequence>
<reference evidence="2" key="1">
    <citation type="submission" date="2015-07" db="EMBL/GenBank/DDBJ databases">
        <title>Whole genome sequence of an Ensifer adhaerens strain isolated from a cave pool in the Wind Cave National Park.</title>
        <authorList>
            <person name="Eng W.W.H."/>
            <person name="Gan H.M."/>
            <person name="Barton H.A."/>
            <person name="Savka M.A."/>
        </authorList>
    </citation>
    <scope>NUCLEOTIDE SEQUENCE [LARGE SCALE GENOMIC DNA]</scope>
    <source>
        <strain evidence="2">SD006</strain>
    </source>
</reference>
<gene>
    <name evidence="1" type="ORF">AC244_30725</name>
</gene>
<proteinExistence type="predicted"/>
<dbReference type="EMBL" id="LGAP01000036">
    <property type="protein sequence ID" value="KOF13497.1"/>
    <property type="molecule type" value="Genomic_DNA"/>
</dbReference>
<name>A0A0L8BFQ5_ENSAD</name>
<dbReference type="AlphaFoldDB" id="A0A0L8BFQ5"/>
<dbReference type="PATRIC" id="fig|106592.7.peg.5330"/>
<evidence type="ECO:0000313" key="2">
    <source>
        <dbReference type="Proteomes" id="UP000037425"/>
    </source>
</evidence>
<evidence type="ECO:0000313" key="1">
    <source>
        <dbReference type="EMBL" id="KOF13497.1"/>
    </source>
</evidence>
<dbReference type="Proteomes" id="UP000037425">
    <property type="component" value="Unassembled WGS sequence"/>
</dbReference>
<comment type="caution">
    <text evidence="1">The sequence shown here is derived from an EMBL/GenBank/DDBJ whole genome shotgun (WGS) entry which is preliminary data.</text>
</comment>
<dbReference type="RefSeq" id="WP_053252607.1">
    <property type="nucleotide sequence ID" value="NZ_LGAP01000036.1"/>
</dbReference>
<accession>A0A0L8BFQ5</accession>
<organism evidence="1 2">
    <name type="scientific">Ensifer adhaerens</name>
    <name type="common">Sinorhizobium morelense</name>
    <dbReference type="NCBI Taxonomy" id="106592"/>
    <lineage>
        <taxon>Bacteria</taxon>
        <taxon>Pseudomonadati</taxon>
        <taxon>Pseudomonadota</taxon>
        <taxon>Alphaproteobacteria</taxon>
        <taxon>Hyphomicrobiales</taxon>
        <taxon>Rhizobiaceae</taxon>
        <taxon>Sinorhizobium/Ensifer group</taxon>
        <taxon>Ensifer</taxon>
    </lineage>
</organism>
<protein>
    <submittedName>
        <fullName evidence="1">Uncharacterized protein</fullName>
    </submittedName>
</protein>